<evidence type="ECO:0000313" key="2">
    <source>
        <dbReference type="Proteomes" id="UP000008370"/>
    </source>
</evidence>
<dbReference type="SUPFAM" id="SSF82199">
    <property type="entry name" value="SET domain"/>
    <property type="match status" value="1"/>
</dbReference>
<name>K5VLQ2_PHACS</name>
<dbReference type="RefSeq" id="XP_007398673.1">
    <property type="nucleotide sequence ID" value="XM_007398611.1"/>
</dbReference>
<accession>K5VLQ2</accession>
<dbReference type="AlphaFoldDB" id="K5VLQ2"/>
<dbReference type="GeneID" id="18908045"/>
<dbReference type="InParanoid" id="K5VLQ2"/>
<dbReference type="STRING" id="650164.K5VLQ2"/>
<dbReference type="InterPro" id="IPR046341">
    <property type="entry name" value="SET_dom_sf"/>
</dbReference>
<evidence type="ECO:0008006" key="3">
    <source>
        <dbReference type="Google" id="ProtNLM"/>
    </source>
</evidence>
<evidence type="ECO:0000313" key="1">
    <source>
        <dbReference type="EMBL" id="EKM52323.1"/>
    </source>
</evidence>
<organism evidence="1 2">
    <name type="scientific">Phanerochaete carnosa (strain HHB-10118-sp)</name>
    <name type="common">White-rot fungus</name>
    <name type="synonym">Peniophora carnosa</name>
    <dbReference type="NCBI Taxonomy" id="650164"/>
    <lineage>
        <taxon>Eukaryota</taxon>
        <taxon>Fungi</taxon>
        <taxon>Dikarya</taxon>
        <taxon>Basidiomycota</taxon>
        <taxon>Agaricomycotina</taxon>
        <taxon>Agaricomycetes</taxon>
        <taxon>Polyporales</taxon>
        <taxon>Phanerochaetaceae</taxon>
        <taxon>Phanerochaete</taxon>
    </lineage>
</organism>
<dbReference type="PANTHER" id="PTHR13271:SF147">
    <property type="entry name" value="PROTEIN-LYSINE N-METHYLTRANSFERASE EFM1-RELATED"/>
    <property type="match status" value="1"/>
</dbReference>
<reference evidence="1 2" key="1">
    <citation type="journal article" date="2012" name="BMC Genomics">
        <title>Comparative genomics of the white-rot fungi, Phanerochaete carnosa and P. chrysosporium, to elucidate the genetic basis of the distinct wood types they colonize.</title>
        <authorList>
            <person name="Suzuki H."/>
            <person name="MacDonald J."/>
            <person name="Syed K."/>
            <person name="Salamov A."/>
            <person name="Hori C."/>
            <person name="Aerts A."/>
            <person name="Henrissat B."/>
            <person name="Wiebenga A."/>
            <person name="vanKuyk P.A."/>
            <person name="Barry K."/>
            <person name="Lindquist E."/>
            <person name="LaButti K."/>
            <person name="Lapidus A."/>
            <person name="Lucas S."/>
            <person name="Coutinho P."/>
            <person name="Gong Y."/>
            <person name="Samejima M."/>
            <person name="Mahadevan R."/>
            <person name="Abou-Zaid M."/>
            <person name="de Vries R.P."/>
            <person name="Igarashi K."/>
            <person name="Yadav J.S."/>
            <person name="Grigoriev I.V."/>
            <person name="Master E.R."/>
        </authorList>
    </citation>
    <scope>NUCLEOTIDE SEQUENCE [LARGE SCALE GENOMIC DNA]</scope>
    <source>
        <strain evidence="1 2">HHB-10118-sp</strain>
    </source>
</reference>
<dbReference type="OrthoDB" id="42889at2759"/>
<dbReference type="GO" id="GO:0005634">
    <property type="term" value="C:nucleus"/>
    <property type="evidence" value="ECO:0007669"/>
    <property type="project" value="TreeGrafter"/>
</dbReference>
<dbReference type="HOGENOM" id="CLU_048453_0_0_1"/>
<dbReference type="InterPro" id="IPR050600">
    <property type="entry name" value="SETD3_SETD6_MTase"/>
</dbReference>
<proteinExistence type="predicted"/>
<dbReference type="CDD" id="cd19180">
    <property type="entry name" value="SET_SpSET10-like"/>
    <property type="match status" value="1"/>
</dbReference>
<gene>
    <name evidence="1" type="ORF">PHACADRAFT_126051</name>
</gene>
<dbReference type="InterPro" id="IPR044432">
    <property type="entry name" value="Set10/Efm1_SET"/>
</dbReference>
<dbReference type="EMBL" id="JH930475">
    <property type="protein sequence ID" value="EKM52323.1"/>
    <property type="molecule type" value="Genomic_DNA"/>
</dbReference>
<protein>
    <recommendedName>
        <fullName evidence="3">SET domain-containing protein</fullName>
    </recommendedName>
</protein>
<dbReference type="Gene3D" id="3.90.1410.10">
    <property type="entry name" value="set domain protein methyltransferase, domain 1"/>
    <property type="match status" value="1"/>
</dbReference>
<sequence>MSGHGEHNTEAFRQWLHERRGYIHPDVYLKPGMCLHFSFGLNVVAMSNIPADVQIVSCPFSLAITPEVARRALAVVFRVDRSSPTLAGWSERQLVCSYIVMHHILDGQSAPCELAHRPYINILPSTDKLRTSLHFTREELEFFRGTNLYGATFDRRKAWEEEWEMCRSRIAISNSYLAHRFTWEHYLTASTYLSSRAFPSTLLSDNPTLVSTPGSYPVLLPGVDSLNHARAQPVSWVVSNPQPSAPLSDSEPSISLALHTLTPAGAELLNNYGPKPNAELILGYGFTLPNNPDDTIVLKIGGVKYVNPTWEVGRDARGAGPVWDAVKDAVLAQNRHDVDEEERATYSAEDELWATEVLVEMAEDLLGRLPPNSSVAISDDEQSAIRPEVAQMLDHYIEGQRDILHSLMEFAKAKEQAIIERAREEGIEIVEELVT</sequence>
<dbReference type="KEGG" id="pco:PHACADRAFT_126051"/>
<dbReference type="Proteomes" id="UP000008370">
    <property type="component" value="Unassembled WGS sequence"/>
</dbReference>
<dbReference type="PANTHER" id="PTHR13271">
    <property type="entry name" value="UNCHARACTERIZED PUTATIVE METHYLTRANSFERASE"/>
    <property type="match status" value="1"/>
</dbReference>
<dbReference type="GO" id="GO:0016279">
    <property type="term" value="F:protein-lysine N-methyltransferase activity"/>
    <property type="evidence" value="ECO:0007669"/>
    <property type="project" value="InterPro"/>
</dbReference>
<keyword evidence="2" id="KW-1185">Reference proteome</keyword>